<sequence>MLARLHPQSPQFQKITDLLYRAEAGYAGEIKVDRFLEASDLPEPFRVFTDLQLSIHSNSSIQIDTLLVTPSYLLILEVKNIAGTLHYIQHPPHFECTYEDGKTIAIDCPMMQLENNKTALDLWLSRQGFAVRSTGLIVMANNNAIIKNAPEQMKMIHAKHLPHYFRTMESRKRILTDKQFQQLVERLHSAEPTYHPYPLLEKYRLNREHIRAGLICTYCHGKLDRMNHMSWKCSQCGQSANQPYKEGLQDWFMIMKNSITNKECREFLGLKDSDAARYILKSATLDKVGRSRSVQYVWDYRNSPSKLKE</sequence>
<gene>
    <name evidence="2" type="ORF">HMPREF9372_1147</name>
</gene>
<dbReference type="eggNOG" id="ENOG50323G4">
    <property type="taxonomic scope" value="Bacteria"/>
</dbReference>
<accession>F9DQR7</accession>
<reference evidence="2 3" key="1">
    <citation type="submission" date="2011-04" db="EMBL/GenBank/DDBJ databases">
        <authorList>
            <person name="Muzny D."/>
            <person name="Qin X."/>
            <person name="Deng J."/>
            <person name="Jiang H."/>
            <person name="Liu Y."/>
            <person name="Qu J."/>
            <person name="Song X.-Z."/>
            <person name="Zhang L."/>
            <person name="Thornton R."/>
            <person name="Coyle M."/>
            <person name="Francisco L."/>
            <person name="Jackson L."/>
            <person name="Javaid M."/>
            <person name="Korchina V."/>
            <person name="Kovar C."/>
            <person name="Mata R."/>
            <person name="Mathew T."/>
            <person name="Ngo R."/>
            <person name="Nguyen L."/>
            <person name="Nguyen N."/>
            <person name="Okwuonu G."/>
            <person name="Ongeri F."/>
            <person name="Pham C."/>
            <person name="Simmons D."/>
            <person name="Wilczek-Boney K."/>
            <person name="Hale W."/>
            <person name="Jakkamsetti A."/>
            <person name="Pham P."/>
            <person name="Ruth R."/>
            <person name="San Lucas F."/>
            <person name="Warren J."/>
            <person name="Zhang J."/>
            <person name="Zhao Z."/>
            <person name="Zhou C."/>
            <person name="Zhu D."/>
            <person name="Lee S."/>
            <person name="Bess C."/>
            <person name="Blankenburg K."/>
            <person name="Forbes L."/>
            <person name="Fu Q."/>
            <person name="Gubbala S."/>
            <person name="Hirani K."/>
            <person name="Jayaseelan J.C."/>
            <person name="Lara F."/>
            <person name="Munidasa M."/>
            <person name="Palculict T."/>
            <person name="Patil S."/>
            <person name="Pu L.-L."/>
            <person name="Saada N."/>
            <person name="Tang L."/>
            <person name="Weissenberger G."/>
            <person name="Zhu Y."/>
            <person name="Hemphill L."/>
            <person name="Shang Y."/>
            <person name="Youmans B."/>
            <person name="Ayvaz T."/>
            <person name="Ross M."/>
            <person name="Santibanez J."/>
            <person name="Aqrawi P."/>
            <person name="Gross S."/>
            <person name="Joshi V."/>
            <person name="Fowler G."/>
            <person name="Nazareth L."/>
            <person name="Reid J."/>
            <person name="Worley K."/>
            <person name="Petrosino J."/>
            <person name="Highlander S."/>
            <person name="Gibbs R."/>
        </authorList>
    </citation>
    <scope>NUCLEOTIDE SEQUENCE [LARGE SCALE GENOMIC DNA]</scope>
    <source>
        <strain evidence="2 3">2681</strain>
    </source>
</reference>
<name>F9DQR7_9BACL</name>
<dbReference type="PROSITE" id="PS50965">
    <property type="entry name" value="NERD"/>
    <property type="match status" value="1"/>
</dbReference>
<evidence type="ECO:0000259" key="1">
    <source>
        <dbReference type="PROSITE" id="PS50965"/>
    </source>
</evidence>
<dbReference type="HOGENOM" id="CLU_071777_0_0_9"/>
<evidence type="ECO:0000313" key="3">
    <source>
        <dbReference type="Proteomes" id="UP000005316"/>
    </source>
</evidence>
<evidence type="ECO:0000313" key="2">
    <source>
        <dbReference type="EMBL" id="EGQ26875.1"/>
    </source>
</evidence>
<comment type="caution">
    <text evidence="2">The sequence shown here is derived from an EMBL/GenBank/DDBJ whole genome shotgun (WGS) entry which is preliminary data.</text>
</comment>
<organism evidence="2 3">
    <name type="scientific">Sporosarcina newyorkensis 2681</name>
    <dbReference type="NCBI Taxonomy" id="1027292"/>
    <lineage>
        <taxon>Bacteria</taxon>
        <taxon>Bacillati</taxon>
        <taxon>Bacillota</taxon>
        <taxon>Bacilli</taxon>
        <taxon>Bacillales</taxon>
        <taxon>Caryophanaceae</taxon>
        <taxon>Sporosarcina</taxon>
    </lineage>
</organism>
<proteinExistence type="predicted"/>
<dbReference type="InterPro" id="IPR011528">
    <property type="entry name" value="NERD"/>
</dbReference>
<dbReference type="AlphaFoldDB" id="F9DQR7"/>
<dbReference type="Pfam" id="PF08378">
    <property type="entry name" value="NERD"/>
    <property type="match status" value="1"/>
</dbReference>
<protein>
    <recommendedName>
        <fullName evidence="1">NERD domain-containing protein</fullName>
    </recommendedName>
</protein>
<feature type="domain" description="NERD" evidence="1">
    <location>
        <begin position="24"/>
        <end position="143"/>
    </location>
</feature>
<dbReference type="Proteomes" id="UP000005316">
    <property type="component" value="Unassembled WGS sequence"/>
</dbReference>
<dbReference type="EMBL" id="AFPZ01000028">
    <property type="protein sequence ID" value="EGQ26875.1"/>
    <property type="molecule type" value="Genomic_DNA"/>
</dbReference>
<dbReference type="RefSeq" id="WP_009766014.1">
    <property type="nucleotide sequence ID" value="NZ_GL982997.1"/>
</dbReference>